<protein>
    <submittedName>
        <fullName evidence="2">WG repeat-containing protein</fullName>
    </submittedName>
</protein>
<gene>
    <name evidence="2" type="ORF">DQ356_05020</name>
</gene>
<reference evidence="2 3" key="1">
    <citation type="submission" date="2018-07" db="EMBL/GenBank/DDBJ databases">
        <title>Chryseobacterium lacus sp. nov., isolated from lake water.</title>
        <authorList>
            <person name="Li C.-M."/>
        </authorList>
    </citation>
    <scope>NUCLEOTIDE SEQUENCE [LARGE SCALE GENOMIC DNA]</scope>
    <source>
        <strain evidence="2 3">YLOS41</strain>
    </source>
</reference>
<evidence type="ECO:0000256" key="1">
    <source>
        <dbReference type="SAM" id="SignalP"/>
    </source>
</evidence>
<organism evidence="2 3">
    <name type="scientific">Chryseobacterium lacus</name>
    <dbReference type="NCBI Taxonomy" id="2058346"/>
    <lineage>
        <taxon>Bacteria</taxon>
        <taxon>Pseudomonadati</taxon>
        <taxon>Bacteroidota</taxon>
        <taxon>Flavobacteriia</taxon>
        <taxon>Flavobacteriales</taxon>
        <taxon>Weeksellaceae</taxon>
        <taxon>Chryseobacterium group</taxon>
        <taxon>Chryseobacterium</taxon>
    </lineage>
</organism>
<dbReference type="Pfam" id="PF14903">
    <property type="entry name" value="WG_beta_rep"/>
    <property type="match status" value="2"/>
</dbReference>
<feature type="chain" id="PRO_5017084001" evidence="1">
    <location>
        <begin position="24"/>
        <end position="245"/>
    </location>
</feature>
<name>A0A368MZW1_9FLAO</name>
<sequence>MNKKNMTKALAVALVFLLSFLKAQENHVNHSVPEIKPEIKNSNDSIPSLIPHKRNGKFGFVNQQGKMVIQPEYSNVGFFTEDCNLLNSPNEKAQKFGTAAYASVRRNGIDFRIDRSGKRAYQFKDSDLGKCPSEFKKQRFYAYVKNGFYGIIEESKFYDQEDFRQYKIYPQYHYLHVMEGDDLDNPMIIASFNDYFGVIDINNNIVIPFEYQDIKRNYSWKLARLFEVTKDGKNYYFIDAKNQGY</sequence>
<dbReference type="Proteomes" id="UP000252172">
    <property type="component" value="Unassembled WGS sequence"/>
</dbReference>
<evidence type="ECO:0000313" key="3">
    <source>
        <dbReference type="Proteomes" id="UP000252172"/>
    </source>
</evidence>
<feature type="signal peptide" evidence="1">
    <location>
        <begin position="1"/>
        <end position="23"/>
    </location>
</feature>
<evidence type="ECO:0000313" key="2">
    <source>
        <dbReference type="EMBL" id="RCU43526.1"/>
    </source>
</evidence>
<dbReference type="InterPro" id="IPR032774">
    <property type="entry name" value="WG_beta_rep"/>
</dbReference>
<dbReference type="OrthoDB" id="5464673at2"/>
<proteinExistence type="predicted"/>
<keyword evidence="3" id="KW-1185">Reference proteome</keyword>
<accession>A0A368MZW1</accession>
<keyword evidence="1" id="KW-0732">Signal</keyword>
<dbReference type="EMBL" id="QPIE01000003">
    <property type="protein sequence ID" value="RCU43526.1"/>
    <property type="molecule type" value="Genomic_DNA"/>
</dbReference>
<dbReference type="RefSeq" id="WP_114303379.1">
    <property type="nucleotide sequence ID" value="NZ_QPIE01000003.1"/>
</dbReference>
<comment type="caution">
    <text evidence="2">The sequence shown here is derived from an EMBL/GenBank/DDBJ whole genome shotgun (WGS) entry which is preliminary data.</text>
</comment>
<dbReference type="AlphaFoldDB" id="A0A368MZW1"/>